<feature type="non-terminal residue" evidence="1">
    <location>
        <position position="1"/>
    </location>
</feature>
<dbReference type="Proteomes" id="UP000054538">
    <property type="component" value="Unassembled WGS sequence"/>
</dbReference>
<reference evidence="1 2" key="1">
    <citation type="submission" date="2014-04" db="EMBL/GenBank/DDBJ databases">
        <authorList>
            <consortium name="DOE Joint Genome Institute"/>
            <person name="Kuo A."/>
            <person name="Kohler A."/>
            <person name="Jargeat P."/>
            <person name="Nagy L.G."/>
            <person name="Floudas D."/>
            <person name="Copeland A."/>
            <person name="Barry K.W."/>
            <person name="Cichocki N."/>
            <person name="Veneault-Fourrey C."/>
            <person name="LaButti K."/>
            <person name="Lindquist E.A."/>
            <person name="Lipzen A."/>
            <person name="Lundell T."/>
            <person name="Morin E."/>
            <person name="Murat C."/>
            <person name="Sun H."/>
            <person name="Tunlid A."/>
            <person name="Henrissat B."/>
            <person name="Grigoriev I.V."/>
            <person name="Hibbett D.S."/>
            <person name="Martin F."/>
            <person name="Nordberg H.P."/>
            <person name="Cantor M.N."/>
            <person name="Hua S.X."/>
        </authorList>
    </citation>
    <scope>NUCLEOTIDE SEQUENCE [LARGE SCALE GENOMIC DNA]</scope>
    <source>
        <strain evidence="1 2">Ve08.2h10</strain>
    </source>
</reference>
<dbReference type="InParanoid" id="A0A0D0CBN5"/>
<gene>
    <name evidence="1" type="ORF">PAXRUDRAFT_159132</name>
</gene>
<dbReference type="GO" id="GO:0003676">
    <property type="term" value="F:nucleic acid binding"/>
    <property type="evidence" value="ECO:0007669"/>
    <property type="project" value="InterPro"/>
</dbReference>
<accession>A0A0D0CBN5</accession>
<evidence type="ECO:0000313" key="1">
    <source>
        <dbReference type="EMBL" id="KIK80252.1"/>
    </source>
</evidence>
<dbReference type="EMBL" id="KN826062">
    <property type="protein sequence ID" value="KIK80252.1"/>
    <property type="molecule type" value="Genomic_DNA"/>
</dbReference>
<dbReference type="AlphaFoldDB" id="A0A0D0CBN5"/>
<protein>
    <submittedName>
        <fullName evidence="1">Unplaced genomic scaffold scaffold_1240, whole genome shotgun sequence</fullName>
    </submittedName>
</protein>
<organism evidence="1 2">
    <name type="scientific">Paxillus rubicundulus Ve08.2h10</name>
    <dbReference type="NCBI Taxonomy" id="930991"/>
    <lineage>
        <taxon>Eukaryota</taxon>
        <taxon>Fungi</taxon>
        <taxon>Dikarya</taxon>
        <taxon>Basidiomycota</taxon>
        <taxon>Agaricomycotina</taxon>
        <taxon>Agaricomycetes</taxon>
        <taxon>Agaricomycetidae</taxon>
        <taxon>Boletales</taxon>
        <taxon>Paxilineae</taxon>
        <taxon>Paxillaceae</taxon>
        <taxon>Paxillus</taxon>
    </lineage>
</organism>
<evidence type="ECO:0000313" key="2">
    <source>
        <dbReference type="Proteomes" id="UP000054538"/>
    </source>
</evidence>
<dbReference type="OrthoDB" id="2266637at2759"/>
<name>A0A0D0CBN5_9AGAM</name>
<dbReference type="HOGENOM" id="CLU_056788_12_1_1"/>
<keyword evidence="2" id="KW-1185">Reference proteome</keyword>
<dbReference type="Gene3D" id="3.30.420.10">
    <property type="entry name" value="Ribonuclease H-like superfamily/Ribonuclease H"/>
    <property type="match status" value="1"/>
</dbReference>
<reference evidence="2" key="2">
    <citation type="submission" date="2015-01" db="EMBL/GenBank/DDBJ databases">
        <title>Evolutionary Origins and Diversification of the Mycorrhizal Mutualists.</title>
        <authorList>
            <consortium name="DOE Joint Genome Institute"/>
            <consortium name="Mycorrhizal Genomics Consortium"/>
            <person name="Kohler A."/>
            <person name="Kuo A."/>
            <person name="Nagy L.G."/>
            <person name="Floudas D."/>
            <person name="Copeland A."/>
            <person name="Barry K.W."/>
            <person name="Cichocki N."/>
            <person name="Veneault-Fourrey C."/>
            <person name="LaButti K."/>
            <person name="Lindquist E.A."/>
            <person name="Lipzen A."/>
            <person name="Lundell T."/>
            <person name="Morin E."/>
            <person name="Murat C."/>
            <person name="Riley R."/>
            <person name="Ohm R."/>
            <person name="Sun H."/>
            <person name="Tunlid A."/>
            <person name="Henrissat B."/>
            <person name="Grigoriev I.V."/>
            <person name="Hibbett D.S."/>
            <person name="Martin F."/>
        </authorList>
    </citation>
    <scope>NUCLEOTIDE SEQUENCE [LARGE SCALE GENOMIC DNA]</scope>
    <source>
        <strain evidence="2">Ve08.2h10</strain>
    </source>
</reference>
<sequence length="58" mass="6680">LFYLPHYLPDLNLIEESFSAYKAYLQSHAHQLQDNDDLMLVLLEACGCVTAETCKGWF</sequence>
<dbReference type="STRING" id="930991.A0A0D0CBN5"/>
<proteinExistence type="predicted"/>
<dbReference type="InterPro" id="IPR036397">
    <property type="entry name" value="RNaseH_sf"/>
</dbReference>